<comment type="caution">
    <text evidence="1">The sequence shown here is derived from an EMBL/GenBank/DDBJ whole genome shotgun (WGS) entry which is preliminary data.</text>
</comment>
<gene>
    <name evidence="1" type="ORF">CDAR_110601</name>
</gene>
<evidence type="ECO:0000313" key="1">
    <source>
        <dbReference type="EMBL" id="GIY09420.1"/>
    </source>
</evidence>
<name>A0AAV4QJ03_9ARAC</name>
<organism evidence="1 2">
    <name type="scientific">Caerostris darwini</name>
    <dbReference type="NCBI Taxonomy" id="1538125"/>
    <lineage>
        <taxon>Eukaryota</taxon>
        <taxon>Metazoa</taxon>
        <taxon>Ecdysozoa</taxon>
        <taxon>Arthropoda</taxon>
        <taxon>Chelicerata</taxon>
        <taxon>Arachnida</taxon>
        <taxon>Araneae</taxon>
        <taxon>Araneomorphae</taxon>
        <taxon>Entelegynae</taxon>
        <taxon>Araneoidea</taxon>
        <taxon>Araneidae</taxon>
        <taxon>Caerostris</taxon>
    </lineage>
</organism>
<dbReference type="EMBL" id="BPLQ01004630">
    <property type="protein sequence ID" value="GIY09420.1"/>
    <property type="molecule type" value="Genomic_DNA"/>
</dbReference>
<reference evidence="1 2" key="1">
    <citation type="submission" date="2021-06" db="EMBL/GenBank/DDBJ databases">
        <title>Caerostris darwini draft genome.</title>
        <authorList>
            <person name="Kono N."/>
            <person name="Arakawa K."/>
        </authorList>
    </citation>
    <scope>NUCLEOTIDE SEQUENCE [LARGE SCALE GENOMIC DNA]</scope>
</reference>
<protein>
    <submittedName>
        <fullName evidence="1">Uncharacterized protein</fullName>
    </submittedName>
</protein>
<accession>A0AAV4QJ03</accession>
<proteinExistence type="predicted"/>
<dbReference type="AlphaFoldDB" id="A0AAV4QJ03"/>
<sequence>MKPAPHFPCPGQNKEIQRMYTYNKWARPTNQTFVIPTFYSLSLYGNGVLRHVISDRGCYLEGDEKRGFYYDPPSPLPSSPLVFCQFRFQQFDTSFLWWKIENSPLETMNWEKRKSDCRFRGEKGKSWIDKEAPQVANQNRGARRNLS</sequence>
<evidence type="ECO:0000313" key="2">
    <source>
        <dbReference type="Proteomes" id="UP001054837"/>
    </source>
</evidence>
<keyword evidence="2" id="KW-1185">Reference proteome</keyword>
<dbReference type="Proteomes" id="UP001054837">
    <property type="component" value="Unassembled WGS sequence"/>
</dbReference>